<protein>
    <recommendedName>
        <fullName evidence="3">Transposase MuDR plant domain-containing protein</fullName>
    </recommendedName>
</protein>
<evidence type="ECO:0008006" key="3">
    <source>
        <dbReference type="Google" id="ProtNLM"/>
    </source>
</evidence>
<evidence type="ECO:0000313" key="1">
    <source>
        <dbReference type="EMBL" id="EGZ18701.1"/>
    </source>
</evidence>
<dbReference type="RefSeq" id="XP_009527759.1">
    <property type="nucleotide sequence ID" value="XM_009529464.1"/>
</dbReference>
<evidence type="ECO:0000313" key="2">
    <source>
        <dbReference type="Proteomes" id="UP000002640"/>
    </source>
</evidence>
<dbReference type="AlphaFoldDB" id="G4ZHP6"/>
<dbReference type="EMBL" id="JH159154">
    <property type="protein sequence ID" value="EGZ18701.1"/>
    <property type="molecule type" value="Genomic_DNA"/>
</dbReference>
<name>G4ZHP6_PHYSP</name>
<sequence>MLPAPPPEPAVVLLEPPPADAAADSNVDAQLAALKTQRWTQGKDLTAHIKDVALRAGKRAVVQVSGGSYKKFVCSSEAPCPWLVNAVCSRPKKAVAAADNGGAERFWYVTSGSLAHSPQCNSVAKPTTRQLKESALLRDAVYADARVSSAELVAQL</sequence>
<keyword evidence="2" id="KW-1185">Reference proteome</keyword>
<reference evidence="1 2" key="1">
    <citation type="journal article" date="2006" name="Science">
        <title>Phytophthora genome sequences uncover evolutionary origins and mechanisms of pathogenesis.</title>
        <authorList>
            <person name="Tyler B.M."/>
            <person name="Tripathy S."/>
            <person name="Zhang X."/>
            <person name="Dehal P."/>
            <person name="Jiang R.H."/>
            <person name="Aerts A."/>
            <person name="Arredondo F.D."/>
            <person name="Baxter L."/>
            <person name="Bensasson D."/>
            <person name="Beynon J.L."/>
            <person name="Chapman J."/>
            <person name="Damasceno C.M."/>
            <person name="Dorrance A.E."/>
            <person name="Dou D."/>
            <person name="Dickerman A.W."/>
            <person name="Dubchak I.L."/>
            <person name="Garbelotto M."/>
            <person name="Gijzen M."/>
            <person name="Gordon S.G."/>
            <person name="Govers F."/>
            <person name="Grunwald N.J."/>
            <person name="Huang W."/>
            <person name="Ivors K.L."/>
            <person name="Jones R.W."/>
            <person name="Kamoun S."/>
            <person name="Krampis K."/>
            <person name="Lamour K.H."/>
            <person name="Lee M.K."/>
            <person name="McDonald W.H."/>
            <person name="Medina M."/>
            <person name="Meijer H.J."/>
            <person name="Nordberg E.K."/>
            <person name="Maclean D.J."/>
            <person name="Ospina-Giraldo M.D."/>
            <person name="Morris P.F."/>
            <person name="Phuntumart V."/>
            <person name="Putnam N.H."/>
            <person name="Rash S."/>
            <person name="Rose J.K."/>
            <person name="Sakihama Y."/>
            <person name="Salamov A.A."/>
            <person name="Savidor A."/>
            <person name="Scheuring C.F."/>
            <person name="Smith B.M."/>
            <person name="Sobral B.W."/>
            <person name="Terry A."/>
            <person name="Torto-Alalibo T.A."/>
            <person name="Win J."/>
            <person name="Xu Z."/>
            <person name="Zhang H."/>
            <person name="Grigoriev I.V."/>
            <person name="Rokhsar D.S."/>
            <person name="Boore J.L."/>
        </authorList>
    </citation>
    <scope>NUCLEOTIDE SEQUENCE [LARGE SCALE GENOMIC DNA]</scope>
    <source>
        <strain evidence="1 2">P6497</strain>
    </source>
</reference>
<feature type="non-terminal residue" evidence="1">
    <location>
        <position position="156"/>
    </location>
</feature>
<dbReference type="InParanoid" id="G4ZHP6"/>
<gene>
    <name evidence="1" type="ORF">PHYSODRAFT_503156</name>
</gene>
<dbReference type="KEGG" id="psoj:PHYSODRAFT_503156"/>
<proteinExistence type="predicted"/>
<dbReference type="GeneID" id="20658190"/>
<organism evidence="1 2">
    <name type="scientific">Phytophthora sojae (strain P6497)</name>
    <name type="common">Soybean stem and root rot agent</name>
    <name type="synonym">Phytophthora megasperma f. sp. glycines</name>
    <dbReference type="NCBI Taxonomy" id="1094619"/>
    <lineage>
        <taxon>Eukaryota</taxon>
        <taxon>Sar</taxon>
        <taxon>Stramenopiles</taxon>
        <taxon>Oomycota</taxon>
        <taxon>Peronosporomycetes</taxon>
        <taxon>Peronosporales</taxon>
        <taxon>Peronosporaceae</taxon>
        <taxon>Phytophthora</taxon>
    </lineage>
</organism>
<accession>G4ZHP6</accession>
<dbReference type="Proteomes" id="UP000002640">
    <property type="component" value="Unassembled WGS sequence"/>
</dbReference>